<evidence type="ECO:0000256" key="3">
    <source>
        <dbReference type="ARBA" id="ARBA00023136"/>
    </source>
</evidence>
<feature type="chain" id="PRO_5038521387" evidence="6">
    <location>
        <begin position="26"/>
        <end position="423"/>
    </location>
</feature>
<keyword evidence="3" id="KW-0472">Membrane</keyword>
<dbReference type="InterPro" id="IPR050490">
    <property type="entry name" value="Bact_solute-bd_prot1"/>
</dbReference>
<dbReference type="Gene3D" id="3.40.190.10">
    <property type="entry name" value="Periplasmic binding protein-like II"/>
    <property type="match status" value="2"/>
</dbReference>
<feature type="signal peptide" evidence="6">
    <location>
        <begin position="1"/>
        <end position="25"/>
    </location>
</feature>
<dbReference type="InterPro" id="IPR006059">
    <property type="entry name" value="SBP"/>
</dbReference>
<accession>A0A060RG65</accession>
<protein>
    <submittedName>
        <fullName evidence="7">Putative multiple sugar-binding ABC transporter, sugar-binding protein MsmE</fullName>
    </submittedName>
</protein>
<dbReference type="Proteomes" id="UP000027584">
    <property type="component" value="Unassembled WGS sequence"/>
</dbReference>
<dbReference type="EMBL" id="CCBC010000130">
    <property type="protein sequence ID" value="CDO17471.1"/>
    <property type="molecule type" value="Genomic_DNA"/>
</dbReference>
<dbReference type="AlphaFoldDB" id="A0A060RG65"/>
<evidence type="ECO:0000256" key="2">
    <source>
        <dbReference type="ARBA" id="ARBA00022729"/>
    </source>
</evidence>
<organism evidence="7 8">
    <name type="scientific">Streptococcus gallolyticus</name>
    <dbReference type="NCBI Taxonomy" id="315405"/>
    <lineage>
        <taxon>Bacteria</taxon>
        <taxon>Bacillati</taxon>
        <taxon>Bacillota</taxon>
        <taxon>Bacilli</taxon>
        <taxon>Lactobacillales</taxon>
        <taxon>Streptococcaceae</taxon>
        <taxon>Streptococcus</taxon>
    </lineage>
</organism>
<dbReference type="Pfam" id="PF01547">
    <property type="entry name" value="SBP_bac_1"/>
    <property type="match status" value="1"/>
</dbReference>
<evidence type="ECO:0000313" key="7">
    <source>
        <dbReference type="EMBL" id="CDO17471.1"/>
    </source>
</evidence>
<reference evidence="7 8" key="2">
    <citation type="submission" date="2014-05" db="EMBL/GenBank/DDBJ databases">
        <title>Genome sequence of Streptococcus gallolyticus.</title>
        <authorList>
            <person name="Del Campo R."/>
        </authorList>
    </citation>
    <scope>NUCLEOTIDE SEQUENCE [LARGE SCALE GENOMIC DNA]</scope>
    <source>
        <strain evidence="7 8">LMG17956</strain>
    </source>
</reference>
<reference evidence="7 8" key="1">
    <citation type="submission" date="2014-02" db="EMBL/GenBank/DDBJ databases">
        <authorList>
            <person name="Manrique M."/>
        </authorList>
    </citation>
    <scope>NUCLEOTIDE SEQUENCE [LARGE SCALE GENOMIC DNA]</scope>
    <source>
        <strain evidence="7 8">LMG17956</strain>
    </source>
</reference>
<dbReference type="SUPFAM" id="SSF53850">
    <property type="entry name" value="Periplasmic binding protein-like II"/>
    <property type="match status" value="1"/>
</dbReference>
<evidence type="ECO:0000256" key="1">
    <source>
        <dbReference type="ARBA" id="ARBA00022475"/>
    </source>
</evidence>
<dbReference type="PROSITE" id="PS51257">
    <property type="entry name" value="PROKAR_LIPOPROTEIN"/>
    <property type="match status" value="1"/>
</dbReference>
<keyword evidence="5" id="KW-0449">Lipoprotein</keyword>
<evidence type="ECO:0000256" key="6">
    <source>
        <dbReference type="SAM" id="SignalP"/>
    </source>
</evidence>
<name>A0A060RG65_9STRE</name>
<keyword evidence="4" id="KW-0564">Palmitate</keyword>
<gene>
    <name evidence="7" type="ORF">BN963_SGAL_00664</name>
</gene>
<proteinExistence type="predicted"/>
<dbReference type="PANTHER" id="PTHR43649:SF33">
    <property type="entry name" value="POLYGALACTURONAN_RHAMNOGALACTURONAN-BINDING PROTEIN YTCQ"/>
    <property type="match status" value="1"/>
</dbReference>
<keyword evidence="1" id="KW-1003">Cell membrane</keyword>
<comment type="caution">
    <text evidence="7">The sequence shown here is derived from an EMBL/GenBank/DDBJ whole genome shotgun (WGS) entry which is preliminary data.</text>
</comment>
<evidence type="ECO:0000256" key="4">
    <source>
        <dbReference type="ARBA" id="ARBA00023139"/>
    </source>
</evidence>
<evidence type="ECO:0000313" key="8">
    <source>
        <dbReference type="Proteomes" id="UP000027584"/>
    </source>
</evidence>
<keyword evidence="2 6" id="KW-0732">Signal</keyword>
<evidence type="ECO:0000256" key="5">
    <source>
        <dbReference type="ARBA" id="ARBA00023288"/>
    </source>
</evidence>
<dbReference type="PANTHER" id="PTHR43649">
    <property type="entry name" value="ARABINOSE-BINDING PROTEIN-RELATED"/>
    <property type="match status" value="1"/>
</dbReference>
<sequence length="423" mass="46762">MKWRKQWIAAGIVALATTAGLILTACSKEDDTSADGKVTIEYFNQKTEMVDTLKEIIKDFEAENPNIHVKMTSVPSAGTVLKTRMLAGDAPDVINIYPQNVDFKEWAKAGYFEDMTGKSYLENIKNNYAENYAVNGKIYSVPLSANVSGIYFNKTKFDELGLKVPETWDEFEALVKQIKADGETPFALAGSEGWTLNGYHQLAYISVTGSGDKANDYLRFSSVNSISTSDNEVKEVLTRLDLLADKGNQQSNWEGASYNDSVVAFATEEALMLPGGSWVLAAIKQQDPDFEISTFAFPGEKTGQEVTVGAGDLALSISSSTKHKKECETFISYMASAEAMQKYYDVDGSPVSVEGVVEDDNSPLAPLYQLAFTDKHYVWLGENWTSEEDFFSLTANYLLNQDADQYVSELNAFFNPMKADVDK</sequence>